<keyword evidence="5" id="KW-0665">Pyrimidine biosynthesis</keyword>
<dbReference type="GO" id="GO:0006207">
    <property type="term" value="P:'de novo' pyrimidine nucleobase biosynthetic process"/>
    <property type="evidence" value="ECO:0007669"/>
    <property type="project" value="InterPro"/>
</dbReference>
<evidence type="ECO:0000313" key="12">
    <source>
        <dbReference type="EMBL" id="ETW16663.1"/>
    </source>
</evidence>
<dbReference type="GO" id="GO:0004070">
    <property type="term" value="F:aspartate carbamoyltransferase activity"/>
    <property type="evidence" value="ECO:0007669"/>
    <property type="project" value="UniProtKB-EC"/>
</dbReference>
<reference evidence="12 13" key="2">
    <citation type="submission" date="2013-02" db="EMBL/GenBank/DDBJ databases">
        <title>The Genome Sequence of Plasmodium falciparum Vietnam Oak-Knoll (FVO).</title>
        <authorList>
            <consortium name="The Broad Institute Genome Sequencing Platform"/>
            <consortium name="The Broad Institute Genome Sequencing Center for Infectious Disease"/>
            <person name="Neafsey D."/>
            <person name="Cheeseman I."/>
            <person name="Volkman S."/>
            <person name="Adams J."/>
            <person name="Walker B."/>
            <person name="Young S.K."/>
            <person name="Zeng Q."/>
            <person name="Gargeya S."/>
            <person name="Fitzgerald M."/>
            <person name="Haas B."/>
            <person name="Abouelleil A."/>
            <person name="Alvarado L."/>
            <person name="Arachchi H.M."/>
            <person name="Berlin A.M."/>
            <person name="Chapman S.B."/>
            <person name="Dewar J."/>
            <person name="Goldberg J."/>
            <person name="Griggs A."/>
            <person name="Gujja S."/>
            <person name="Hansen M."/>
            <person name="Howarth C."/>
            <person name="Imamovic A."/>
            <person name="Larimer J."/>
            <person name="McCowan C."/>
            <person name="Murphy C."/>
            <person name="Neiman D."/>
            <person name="Pearson M."/>
            <person name="Priest M."/>
            <person name="Roberts A."/>
            <person name="Saif S."/>
            <person name="Shea T."/>
            <person name="Sisk P."/>
            <person name="Sykes S."/>
            <person name="Wortman J."/>
            <person name="Nusbaum C."/>
            <person name="Birren B."/>
        </authorList>
    </citation>
    <scope>NUCLEOTIDE SEQUENCE [LARGE SCALE GENOMIC DNA]</scope>
    <source>
        <strain evidence="13">Vietnam Oak-Knoll (FVO)</strain>
    </source>
</reference>
<evidence type="ECO:0000256" key="5">
    <source>
        <dbReference type="ARBA" id="ARBA00022975"/>
    </source>
</evidence>
<dbReference type="Gene3D" id="3.40.50.1370">
    <property type="entry name" value="Aspartate/ornithine carbamoyltransferase"/>
    <property type="match status" value="2"/>
</dbReference>
<gene>
    <name evidence="12" type="ORF">PFFVO_04325</name>
</gene>
<evidence type="ECO:0000256" key="6">
    <source>
        <dbReference type="ARBA" id="ARBA00043884"/>
    </source>
</evidence>
<dbReference type="SUPFAM" id="SSF53671">
    <property type="entry name" value="Aspartate/ornithine carbamoyltransferase"/>
    <property type="match status" value="1"/>
</dbReference>
<reference evidence="12 13" key="1">
    <citation type="submission" date="2013-02" db="EMBL/GenBank/DDBJ databases">
        <title>The Genome Annotation of Plasmodium falciparum Vietnam Oak-Knoll (FVO).</title>
        <authorList>
            <consortium name="The Broad Institute Genome Sequencing Platform"/>
            <consortium name="The Broad Institute Genome Sequencing Center for Infectious Disease"/>
            <person name="Neafsey D."/>
            <person name="Hoffman S."/>
            <person name="Volkman S."/>
            <person name="Rosenthal P."/>
            <person name="Walker B."/>
            <person name="Young S.K."/>
            <person name="Zeng Q."/>
            <person name="Gargeya S."/>
            <person name="Fitzgerald M."/>
            <person name="Haas B."/>
            <person name="Abouelleil A."/>
            <person name="Allen A.W."/>
            <person name="Alvarado L."/>
            <person name="Arachchi H.M."/>
            <person name="Berlin A.M."/>
            <person name="Chapman S.B."/>
            <person name="Gainer-Dewar J."/>
            <person name="Goldberg J."/>
            <person name="Griggs A."/>
            <person name="Gujja S."/>
            <person name="Hansen M."/>
            <person name="Howarth C."/>
            <person name="Imamovic A."/>
            <person name="Ireland A."/>
            <person name="Larimer J."/>
            <person name="McCowan C."/>
            <person name="Murphy C."/>
            <person name="Pearson M."/>
            <person name="Poon T.W."/>
            <person name="Priest M."/>
            <person name="Roberts A."/>
            <person name="Saif S."/>
            <person name="Shea T."/>
            <person name="Sisk P."/>
            <person name="Sykes S."/>
            <person name="Wortman J."/>
            <person name="Nusbaum C."/>
            <person name="Birren B."/>
        </authorList>
    </citation>
    <scope>NUCLEOTIDE SEQUENCE [LARGE SCALE GENOMIC DNA]</scope>
    <source>
        <strain evidence="13">Vietnam Oak-Knoll (FVO)</strain>
    </source>
</reference>
<dbReference type="AlphaFoldDB" id="A0A024V0Z9"/>
<dbReference type="GO" id="GO:0016597">
    <property type="term" value="F:amino acid binding"/>
    <property type="evidence" value="ECO:0007669"/>
    <property type="project" value="InterPro"/>
</dbReference>
<dbReference type="NCBIfam" id="TIGR00670">
    <property type="entry name" value="asp_carb_tr"/>
    <property type="match status" value="1"/>
</dbReference>
<accession>A0A024V0Z9</accession>
<feature type="domain" description="Aspartate/ornithine carbamoyltransferase Asp/Orn-binding" evidence="10">
    <location>
        <begin position="213"/>
        <end position="369"/>
    </location>
</feature>
<evidence type="ECO:0000256" key="8">
    <source>
        <dbReference type="RuleBase" id="RU003634"/>
    </source>
</evidence>
<organism evidence="12 13">
    <name type="scientific">Plasmodium falciparum Vietnam Oak-Knoll</name>
    <name type="common">FVO</name>
    <dbReference type="NCBI Taxonomy" id="1036723"/>
    <lineage>
        <taxon>Eukaryota</taxon>
        <taxon>Sar</taxon>
        <taxon>Alveolata</taxon>
        <taxon>Apicomplexa</taxon>
        <taxon>Aconoidasida</taxon>
        <taxon>Haemosporida</taxon>
        <taxon>Plasmodiidae</taxon>
        <taxon>Plasmodium</taxon>
        <taxon>Plasmodium (Laverania)</taxon>
    </lineage>
</organism>
<dbReference type="Proteomes" id="UP000030690">
    <property type="component" value="Unassembled WGS sequence"/>
</dbReference>
<keyword evidence="4 8" id="KW-0808">Transferase</keyword>
<dbReference type="InterPro" id="IPR002082">
    <property type="entry name" value="Asp_carbamoyltransf"/>
</dbReference>
<evidence type="ECO:0000256" key="9">
    <source>
        <dbReference type="SAM" id="Phobius"/>
    </source>
</evidence>
<evidence type="ECO:0000313" key="13">
    <source>
        <dbReference type="Proteomes" id="UP000030690"/>
    </source>
</evidence>
<proteinExistence type="inferred from homology"/>
<sequence length="375" mass="43252">MIEIFCTAIVVITILIVGVFVYMIIRTKKKKLKLDNMFYINSKYKIDLDKIMTKMKNKSVINIDDVDDEELLAILYTSKQFEKILKNNEDSKYLENKVFCSVFLEPSTRTRCSFDAAILKLGSKVLNITDMNSTSFYKGETVEDAFKILSTYVDGIIYRDPSKKNVDIAVSSSSKPIINAGNGTGEHPTQSLLDFYTIHNYFPFILDRNINKKLNIAFVGDLKNGRTVHSLSKLLSRYNVSFNFVSCKSLNIPKDIVNTITYNLKKNNFYSDDSIKYFDNLEEGLEDVHIIYMTRIQKERFTDVDEYNQYKNAFILSNKTLENTRDDTKILHPLPRVNEIKVEVDSNPKSVYFTQAENGLYVRMALLYLIFSSTS</sequence>
<evidence type="ECO:0000256" key="2">
    <source>
        <dbReference type="ARBA" id="ARBA00008896"/>
    </source>
</evidence>
<dbReference type="FunFam" id="3.40.50.1370:FF:000025">
    <property type="entry name" value="Aspartate carbamoyltransferase"/>
    <property type="match status" value="1"/>
</dbReference>
<dbReference type="PANTHER" id="PTHR45753">
    <property type="entry name" value="ORNITHINE CARBAMOYLTRANSFERASE, MITOCHONDRIAL"/>
    <property type="match status" value="1"/>
</dbReference>
<evidence type="ECO:0000256" key="1">
    <source>
        <dbReference type="ARBA" id="ARBA00004852"/>
    </source>
</evidence>
<evidence type="ECO:0000256" key="4">
    <source>
        <dbReference type="ARBA" id="ARBA00022679"/>
    </source>
</evidence>
<dbReference type="PANTHER" id="PTHR45753:SF6">
    <property type="entry name" value="ASPARTATE CARBAMOYLTRANSFERASE"/>
    <property type="match status" value="1"/>
</dbReference>
<dbReference type="PROSITE" id="PS00097">
    <property type="entry name" value="CARBAMOYLTRANSFERASE"/>
    <property type="match status" value="1"/>
</dbReference>
<dbReference type="Pfam" id="PF00185">
    <property type="entry name" value="OTCace"/>
    <property type="match status" value="1"/>
</dbReference>
<evidence type="ECO:0000259" key="11">
    <source>
        <dbReference type="Pfam" id="PF02729"/>
    </source>
</evidence>
<dbReference type="EC" id="2.1.3.2" evidence="3"/>
<protein>
    <recommendedName>
        <fullName evidence="3">aspartate carbamoyltransferase</fullName>
        <ecNumber evidence="3">2.1.3.2</ecNumber>
    </recommendedName>
</protein>
<dbReference type="InterPro" id="IPR006131">
    <property type="entry name" value="Asp_carbamoyltransf_Asp/Orn-bd"/>
</dbReference>
<dbReference type="UniPathway" id="UPA00070">
    <property type="reaction ID" value="UER00116"/>
</dbReference>
<dbReference type="SMR" id="A0A024V0Z9"/>
<dbReference type="PRINTS" id="PR00100">
    <property type="entry name" value="AOTCASE"/>
</dbReference>
<feature type="transmembrane region" description="Helical" evidence="9">
    <location>
        <begin position="6"/>
        <end position="25"/>
    </location>
</feature>
<feature type="domain" description="Aspartate/ornithine carbamoyltransferase carbamoyl-P binding" evidence="11">
    <location>
        <begin position="58"/>
        <end position="199"/>
    </location>
</feature>
<dbReference type="InterPro" id="IPR006132">
    <property type="entry name" value="Asp/Orn_carbamoyltranf_P-bd"/>
</dbReference>
<keyword evidence="9" id="KW-1133">Transmembrane helix</keyword>
<dbReference type="EMBL" id="KI925140">
    <property type="protein sequence ID" value="ETW16663.1"/>
    <property type="molecule type" value="Genomic_DNA"/>
</dbReference>
<dbReference type="NCBIfam" id="NF002032">
    <property type="entry name" value="PRK00856.1"/>
    <property type="match status" value="1"/>
</dbReference>
<dbReference type="InterPro" id="IPR036901">
    <property type="entry name" value="Asp/Orn_carbamoylTrfase_sf"/>
</dbReference>
<evidence type="ECO:0000256" key="7">
    <source>
        <dbReference type="ARBA" id="ARBA00048859"/>
    </source>
</evidence>
<comment type="catalytic activity">
    <reaction evidence="7">
        <text>carbamoyl phosphate + L-aspartate = N-carbamoyl-L-aspartate + phosphate + H(+)</text>
        <dbReference type="Rhea" id="RHEA:20013"/>
        <dbReference type="ChEBI" id="CHEBI:15378"/>
        <dbReference type="ChEBI" id="CHEBI:29991"/>
        <dbReference type="ChEBI" id="CHEBI:32814"/>
        <dbReference type="ChEBI" id="CHEBI:43474"/>
        <dbReference type="ChEBI" id="CHEBI:58228"/>
        <dbReference type="EC" id="2.1.3.2"/>
    </reaction>
</comment>
<comment type="pathway">
    <text evidence="1">Pyrimidine metabolism; UMP biosynthesis via de novo pathway; (S)-dihydroorotate from bicarbonate: step 2/3.</text>
</comment>
<dbReference type="OrthoDB" id="1924069at2759"/>
<keyword evidence="9" id="KW-0812">Transmembrane</keyword>
<comment type="similarity">
    <text evidence="2">Belongs to the aspartate/ornithine carbamoyltransferase superfamily. ATCase family.</text>
</comment>
<evidence type="ECO:0000259" key="10">
    <source>
        <dbReference type="Pfam" id="PF00185"/>
    </source>
</evidence>
<comment type="function">
    <text evidence="6">Catalyzes the condensation of carbamoyl phosphate and aspartate to form carbamoyl aspartate and inorganic phosphate, the committed step in the de novo pyrimidine nucleotide biosynthesis pathway.</text>
</comment>
<name>A0A024V0Z9_PLAFA</name>
<keyword evidence="9" id="KW-0472">Membrane</keyword>
<dbReference type="InterPro" id="IPR006130">
    <property type="entry name" value="Asp/Orn_carbamoylTrfase"/>
</dbReference>
<evidence type="ECO:0000256" key="3">
    <source>
        <dbReference type="ARBA" id="ARBA00013008"/>
    </source>
</evidence>
<dbReference type="Pfam" id="PF02729">
    <property type="entry name" value="OTCace_N"/>
    <property type="match status" value="1"/>
</dbReference>
<dbReference type="GO" id="GO:0006520">
    <property type="term" value="P:amino acid metabolic process"/>
    <property type="evidence" value="ECO:0007669"/>
    <property type="project" value="InterPro"/>
</dbReference>
<dbReference type="FunFam" id="3.40.50.1370:FF:000027">
    <property type="entry name" value="Aspartate carbamoyltransferase"/>
    <property type="match status" value="1"/>
</dbReference>
<dbReference type="GO" id="GO:0044205">
    <property type="term" value="P:'de novo' UMP biosynthetic process"/>
    <property type="evidence" value="ECO:0007669"/>
    <property type="project" value="UniProtKB-UniPathway"/>
</dbReference>
<dbReference type="PRINTS" id="PR00101">
    <property type="entry name" value="ATCASE"/>
</dbReference>